<name>A0AAD5UZB8_9APHY</name>
<feature type="region of interest" description="Disordered" evidence="1">
    <location>
        <begin position="316"/>
        <end position="396"/>
    </location>
</feature>
<reference evidence="2" key="1">
    <citation type="submission" date="2022-07" db="EMBL/GenBank/DDBJ databases">
        <title>Genome Sequence of Physisporinus lineatus.</title>
        <authorList>
            <person name="Buettner E."/>
        </authorList>
    </citation>
    <scope>NUCLEOTIDE SEQUENCE</scope>
    <source>
        <strain evidence="2">VT162</strain>
    </source>
</reference>
<feature type="compositionally biased region" description="Polar residues" evidence="1">
    <location>
        <begin position="509"/>
        <end position="518"/>
    </location>
</feature>
<feature type="compositionally biased region" description="Basic and acidic residues" evidence="1">
    <location>
        <begin position="440"/>
        <end position="457"/>
    </location>
</feature>
<evidence type="ECO:0000313" key="3">
    <source>
        <dbReference type="Proteomes" id="UP001212997"/>
    </source>
</evidence>
<protein>
    <submittedName>
        <fullName evidence="2">Uncharacterized protein</fullName>
    </submittedName>
</protein>
<feature type="compositionally biased region" description="Low complexity" evidence="1">
    <location>
        <begin position="363"/>
        <end position="376"/>
    </location>
</feature>
<proteinExistence type="predicted"/>
<gene>
    <name evidence="2" type="ORF">NLI96_g7500</name>
</gene>
<evidence type="ECO:0000256" key="1">
    <source>
        <dbReference type="SAM" id="MobiDB-lite"/>
    </source>
</evidence>
<feature type="region of interest" description="Disordered" evidence="1">
    <location>
        <begin position="414"/>
        <end position="520"/>
    </location>
</feature>
<organism evidence="2 3">
    <name type="scientific">Meripilus lineatus</name>
    <dbReference type="NCBI Taxonomy" id="2056292"/>
    <lineage>
        <taxon>Eukaryota</taxon>
        <taxon>Fungi</taxon>
        <taxon>Dikarya</taxon>
        <taxon>Basidiomycota</taxon>
        <taxon>Agaricomycotina</taxon>
        <taxon>Agaricomycetes</taxon>
        <taxon>Polyporales</taxon>
        <taxon>Meripilaceae</taxon>
        <taxon>Meripilus</taxon>
    </lineage>
</organism>
<sequence length="572" mass="61114">MVNLPSSKCRLPRASKAKAKEPVLIDWGMKDGNALKIFILDKPRVVVKDAKWVQSVGPKARIPRSEKQLLFKATGLPTRKVAGGSCEPPTGRSFDEDDSYVNVNVGDYYPVTPSVRKAKVTTEKVQQVPPAIALAPAPAPTVPPLTPTLPSIGSSRSLCILCVLGVTPDAPCEHQGQPGGPPSAVLPNVSTPPAQAPLKFSVGVGTDDPIVTPPRVMVDASVQAVGAPAQAKYRVGDEEVSFEMTEEERKKAIRRMIRILQASLDGDQPVLDIGEERFVLDFLRVGARERIVCTVQDVSMPSICLPRKRVVPIVPVKPSHTPASPSPPPAPSTSPPPTRLVLPRVRTSLPRPRPVAYPTNDHSIPSSSSKGSAKAPVNKLKGVGRDPTPIAKPSRSISPVLSAEVEVAARATTQGEISKTRGQIRASGIPLRSQSGRGIRQPEVRSSDTQKQPELHRRTGSGLKSTTDARSPSQQGRTAPRSPIASRNVGPGGSIQLRATTRKWADPGINQTRNNASNAAPVVDFNHLRSNLRRVSPSQGKENRIAASSNKAPPVPFRHALRPVNGLKNDSA</sequence>
<accession>A0AAD5UZB8</accession>
<dbReference type="AlphaFoldDB" id="A0AAD5UZB8"/>
<feature type="compositionally biased region" description="Polar residues" evidence="1">
    <location>
        <begin position="536"/>
        <end position="551"/>
    </location>
</feature>
<dbReference type="EMBL" id="JANAWD010000309">
    <property type="protein sequence ID" value="KAJ3481679.1"/>
    <property type="molecule type" value="Genomic_DNA"/>
</dbReference>
<feature type="compositionally biased region" description="Polar residues" evidence="1">
    <location>
        <begin position="462"/>
        <end position="477"/>
    </location>
</feature>
<comment type="caution">
    <text evidence="2">The sequence shown here is derived from an EMBL/GenBank/DDBJ whole genome shotgun (WGS) entry which is preliminary data.</text>
</comment>
<dbReference type="Proteomes" id="UP001212997">
    <property type="component" value="Unassembled WGS sequence"/>
</dbReference>
<keyword evidence="3" id="KW-1185">Reference proteome</keyword>
<feature type="region of interest" description="Disordered" evidence="1">
    <location>
        <begin position="534"/>
        <end position="572"/>
    </location>
</feature>
<evidence type="ECO:0000313" key="2">
    <source>
        <dbReference type="EMBL" id="KAJ3481679.1"/>
    </source>
</evidence>
<feature type="compositionally biased region" description="Pro residues" evidence="1">
    <location>
        <begin position="324"/>
        <end position="338"/>
    </location>
</feature>